<keyword evidence="3" id="KW-1185">Reference proteome</keyword>
<gene>
    <name evidence="4" type="primary">LOC105176778</name>
</gene>
<reference evidence="4" key="1">
    <citation type="journal article" date="2012" name="BMC Genomics">
        <title>Development and validation of genic-SSR markers in sesame by RNA-seq.</title>
        <authorList>
            <person name="Zhang H."/>
            <person name="Wei L."/>
            <person name="Miao H."/>
            <person name="Zhang T."/>
            <person name="Wang C."/>
        </authorList>
    </citation>
    <scope>NUCLEOTIDE SEQUENCE</scope>
</reference>
<dbReference type="AlphaFoldDB" id="A0A6I9UAH2"/>
<sequence>MMMSVDPTSKKRGRSKLFTCFKPVVVDGDHESDGDDQSGRRLKKRDSQSFTVAVKAVLFKASPLKRSRSESAKHDFYRLTSSLHLKSKKLVRSMKKNLSYPSFWAPVDNSLRTASSTRSSLFSSTSSSRRTNSSSVLSSPRASLTSPANSRLEEAAVSVRRSAALDFRQRSPPTSMINSQKPMRKDHVGSKACVCNHILEMCVLLACLIALVFCGKALAIMTCTSTWLLIGSGCQGRMGRAVDSLENNDVLDSEEHKKMVIMKGLLERNRSRGL</sequence>
<feature type="compositionally biased region" description="Low complexity" evidence="1">
    <location>
        <begin position="119"/>
        <end position="146"/>
    </location>
</feature>
<evidence type="ECO:0000256" key="2">
    <source>
        <dbReference type="SAM" id="Phobius"/>
    </source>
</evidence>
<dbReference type="PANTHER" id="PTHR34379">
    <property type="entry name" value="OS07G0553800 PROTEIN"/>
    <property type="match status" value="1"/>
</dbReference>
<dbReference type="FunCoup" id="A0A6I9UAH2">
    <property type="interactions" value="52"/>
</dbReference>
<dbReference type="KEGG" id="sind:105176778"/>
<protein>
    <submittedName>
        <fullName evidence="4">Uncharacterized protein LOC105176778</fullName>
    </submittedName>
</protein>
<proteinExistence type="predicted"/>
<dbReference type="Gramene" id="SIN_1005056.t">
    <property type="protein sequence ID" value="SIN_1005056.t"/>
    <property type="gene ID" value="SIN_1005056"/>
</dbReference>
<keyword evidence="2" id="KW-0812">Transmembrane</keyword>
<name>A0A6I9UAH2_SESIN</name>
<dbReference type="InParanoid" id="A0A6I9UAH2"/>
<dbReference type="RefSeq" id="XP_011097984.1">
    <property type="nucleotide sequence ID" value="XM_011099682.2"/>
</dbReference>
<evidence type="ECO:0000313" key="4">
    <source>
        <dbReference type="RefSeq" id="XP_011097984.1"/>
    </source>
</evidence>
<evidence type="ECO:0000256" key="1">
    <source>
        <dbReference type="SAM" id="MobiDB-lite"/>
    </source>
</evidence>
<organism evidence="3 4">
    <name type="scientific">Sesamum indicum</name>
    <name type="common">Oriental sesame</name>
    <name type="synonym">Sesamum orientale</name>
    <dbReference type="NCBI Taxonomy" id="4182"/>
    <lineage>
        <taxon>Eukaryota</taxon>
        <taxon>Viridiplantae</taxon>
        <taxon>Streptophyta</taxon>
        <taxon>Embryophyta</taxon>
        <taxon>Tracheophyta</taxon>
        <taxon>Spermatophyta</taxon>
        <taxon>Magnoliopsida</taxon>
        <taxon>eudicotyledons</taxon>
        <taxon>Gunneridae</taxon>
        <taxon>Pentapetalae</taxon>
        <taxon>asterids</taxon>
        <taxon>lamiids</taxon>
        <taxon>Lamiales</taxon>
        <taxon>Pedaliaceae</taxon>
        <taxon>Sesamum</taxon>
    </lineage>
</organism>
<dbReference type="PANTHER" id="PTHR34379:SF6">
    <property type="entry name" value="PROTEIN 3F"/>
    <property type="match status" value="1"/>
</dbReference>
<dbReference type="Proteomes" id="UP000504604">
    <property type="component" value="Linkage group LG14"/>
</dbReference>
<dbReference type="InterPro" id="IPR040411">
    <property type="entry name" value="At5g23160-like"/>
</dbReference>
<dbReference type="GeneID" id="105176778"/>
<feature type="transmembrane region" description="Helical" evidence="2">
    <location>
        <begin position="203"/>
        <end position="230"/>
    </location>
</feature>
<reference evidence="4" key="2">
    <citation type="submission" date="2025-08" db="UniProtKB">
        <authorList>
            <consortium name="RefSeq"/>
        </authorList>
    </citation>
    <scope>IDENTIFICATION</scope>
</reference>
<keyword evidence="2" id="KW-1133">Transmembrane helix</keyword>
<evidence type="ECO:0000313" key="3">
    <source>
        <dbReference type="Proteomes" id="UP000504604"/>
    </source>
</evidence>
<feature type="region of interest" description="Disordered" evidence="1">
    <location>
        <begin position="119"/>
        <end position="149"/>
    </location>
</feature>
<keyword evidence="2" id="KW-0472">Membrane</keyword>
<accession>A0A6I9UAH2</accession>
<dbReference type="OrthoDB" id="1886721at2759"/>